<sequence>MATTGGTSSMIKKNAIPSPFFGVKLARLEFPTFARGDPTVWFSRVEQFIEFQDVPEEQRVNLASYHLEGDANQWWQWLRRTYRTEGLRITWDTFSYELWSRFRDTAGTSFDEALWGIRQMGTLTEYLTEFESLGIRVHGWTQHALVGTFMGGLKPEIADWVRIFGPRT</sequence>
<protein>
    <recommendedName>
        <fullName evidence="1">Retrotransposon gag domain-containing protein</fullName>
    </recommendedName>
</protein>
<evidence type="ECO:0000313" key="2">
    <source>
        <dbReference type="EMBL" id="CAL1377178.1"/>
    </source>
</evidence>
<dbReference type="InterPro" id="IPR005162">
    <property type="entry name" value="Retrotrans_gag_dom"/>
</dbReference>
<evidence type="ECO:0000313" key="3">
    <source>
        <dbReference type="Proteomes" id="UP001497516"/>
    </source>
</evidence>
<feature type="domain" description="Retrotransposon gag" evidence="1">
    <location>
        <begin position="62"/>
        <end position="155"/>
    </location>
</feature>
<dbReference type="AlphaFoldDB" id="A0AAV2DUA1"/>
<evidence type="ECO:0000259" key="1">
    <source>
        <dbReference type="Pfam" id="PF03732"/>
    </source>
</evidence>
<keyword evidence="3" id="KW-1185">Reference proteome</keyword>
<dbReference type="Proteomes" id="UP001497516">
    <property type="component" value="Chromosome 3"/>
</dbReference>
<name>A0AAV2DUA1_9ROSI</name>
<dbReference type="EMBL" id="OZ034816">
    <property type="protein sequence ID" value="CAL1377178.1"/>
    <property type="molecule type" value="Genomic_DNA"/>
</dbReference>
<dbReference type="Pfam" id="PF03732">
    <property type="entry name" value="Retrotrans_gag"/>
    <property type="match status" value="1"/>
</dbReference>
<accession>A0AAV2DUA1</accession>
<reference evidence="2 3" key="1">
    <citation type="submission" date="2024-04" db="EMBL/GenBank/DDBJ databases">
        <authorList>
            <person name="Fracassetti M."/>
        </authorList>
    </citation>
    <scope>NUCLEOTIDE SEQUENCE [LARGE SCALE GENOMIC DNA]</scope>
</reference>
<gene>
    <name evidence="2" type="ORF">LTRI10_LOCUS18847</name>
</gene>
<organism evidence="2 3">
    <name type="scientific">Linum trigynum</name>
    <dbReference type="NCBI Taxonomy" id="586398"/>
    <lineage>
        <taxon>Eukaryota</taxon>
        <taxon>Viridiplantae</taxon>
        <taxon>Streptophyta</taxon>
        <taxon>Embryophyta</taxon>
        <taxon>Tracheophyta</taxon>
        <taxon>Spermatophyta</taxon>
        <taxon>Magnoliopsida</taxon>
        <taxon>eudicotyledons</taxon>
        <taxon>Gunneridae</taxon>
        <taxon>Pentapetalae</taxon>
        <taxon>rosids</taxon>
        <taxon>fabids</taxon>
        <taxon>Malpighiales</taxon>
        <taxon>Linaceae</taxon>
        <taxon>Linum</taxon>
    </lineage>
</organism>
<proteinExistence type="predicted"/>